<evidence type="ECO:0000256" key="3">
    <source>
        <dbReference type="ARBA" id="ARBA00010728"/>
    </source>
</evidence>
<dbReference type="Pfam" id="PF00587">
    <property type="entry name" value="tRNA-synt_2b"/>
    <property type="match status" value="1"/>
</dbReference>
<evidence type="ECO:0000256" key="10">
    <source>
        <dbReference type="ARBA" id="ARBA00047929"/>
    </source>
</evidence>
<dbReference type="SUPFAM" id="SSF55681">
    <property type="entry name" value="Class II aaRS and biotin synthetases"/>
    <property type="match status" value="1"/>
</dbReference>
<dbReference type="InterPro" id="IPR002317">
    <property type="entry name" value="Ser-tRNA-ligase_type_1"/>
</dbReference>
<comment type="function">
    <text evidence="12">Catalyzes the attachment of serine to tRNA(Ser). Is also able to aminoacylate tRNA(Sec) with serine, to form the misacylated tRNA L-seryl-tRNA(Sec), which will be further converted into selenocysteinyl-tRNA(Sec).</text>
</comment>
<evidence type="ECO:0000313" key="17">
    <source>
        <dbReference type="EMBL" id="CBH40292.1"/>
    </source>
</evidence>
<feature type="binding site" evidence="13">
    <location>
        <position position="261"/>
    </location>
    <ligand>
        <name>L-serine</name>
        <dbReference type="ChEBI" id="CHEBI:33384"/>
    </ligand>
</feature>
<comment type="domain">
    <text evidence="12">Consists of two distinct domains, a catalytic core and a N-terminal extension that is involved in tRNA binding.</text>
</comment>
<dbReference type="PANTHER" id="PTHR43697">
    <property type="entry name" value="SERYL-TRNA SYNTHETASE"/>
    <property type="match status" value="1"/>
</dbReference>
<dbReference type="PROSITE" id="PS50862">
    <property type="entry name" value="AA_TRNA_LIGASE_II"/>
    <property type="match status" value="1"/>
</dbReference>
<comment type="catalytic activity">
    <reaction evidence="10 12">
        <text>tRNA(Sec) + L-serine + ATP = L-seryl-tRNA(Sec) + AMP + diphosphate + H(+)</text>
        <dbReference type="Rhea" id="RHEA:42580"/>
        <dbReference type="Rhea" id="RHEA-COMP:9742"/>
        <dbReference type="Rhea" id="RHEA-COMP:10128"/>
        <dbReference type="ChEBI" id="CHEBI:15378"/>
        <dbReference type="ChEBI" id="CHEBI:30616"/>
        <dbReference type="ChEBI" id="CHEBI:33019"/>
        <dbReference type="ChEBI" id="CHEBI:33384"/>
        <dbReference type="ChEBI" id="CHEBI:78442"/>
        <dbReference type="ChEBI" id="CHEBI:78533"/>
        <dbReference type="ChEBI" id="CHEBI:456215"/>
        <dbReference type="EC" id="6.1.1.11"/>
    </reaction>
</comment>
<comment type="caution">
    <text evidence="12">Lacks conserved residue(s) required for the propagation of feature annotation.</text>
</comment>
<dbReference type="InterPro" id="IPR033729">
    <property type="entry name" value="SerRS_core"/>
</dbReference>
<evidence type="ECO:0000256" key="15">
    <source>
        <dbReference type="SAM" id="Coils"/>
    </source>
</evidence>
<dbReference type="KEGG" id="mal:MAGa0590"/>
<dbReference type="PANTHER" id="PTHR43697:SF1">
    <property type="entry name" value="SERINE--TRNA LIGASE"/>
    <property type="match status" value="1"/>
</dbReference>
<feature type="binding site" evidence="12 14">
    <location>
        <begin position="261"/>
        <end position="263"/>
    </location>
    <ligand>
        <name>ATP</name>
        <dbReference type="ChEBI" id="CHEBI:30616"/>
    </ligand>
</feature>
<sequence>MLSIKFINDNRDYVRKALENRNFDVSVFDTLLSYLDKRGAAMHDAQIKRSELSKLSKQIGSFKDDKAKMNELKLQASNLKKDVVELEKNADEFDQKAYEIIISIPNISLDSVPVGKDENDNQVINTHDNLGRKLVSNVLPHYEIGNKLDIFDFERAVKLSGSRFVVFKGAGSKLARALQNFMLDLHTANGYKEYSVPVLVKPEILFGTGQLPKFKDDLFFMEQTNMYLIPTAEVPLTNLYNNEIIDLSQPVRLTGFTECFRSEAGSGGKDMKGIVRSHQFKKVELVKITSEKDWKFEFKQMLEQAKLVLEELELPYRELQLCTGDLGFSSRTTVDLEVWLPSELKYREISSVSYMGDFQARRAMIRYRDDNNEVKFAHTMNGSGLAIDRLIAAILENYQNADGTVSIPKKLIPYFGSDKIAY</sequence>
<evidence type="ECO:0000259" key="16">
    <source>
        <dbReference type="PROSITE" id="PS50862"/>
    </source>
</evidence>
<feature type="binding site" evidence="12 14">
    <location>
        <begin position="348"/>
        <end position="351"/>
    </location>
    <ligand>
        <name>ATP</name>
        <dbReference type="ChEBI" id="CHEBI:30616"/>
    </ligand>
</feature>
<dbReference type="Pfam" id="PF02403">
    <property type="entry name" value="Seryl_tRNA_N"/>
    <property type="match status" value="1"/>
</dbReference>
<dbReference type="Gene3D" id="1.10.287.40">
    <property type="entry name" value="Serine-tRNA synthetase, tRNA binding domain"/>
    <property type="match status" value="1"/>
</dbReference>
<feature type="binding site" evidence="12 13">
    <location>
        <position position="284"/>
    </location>
    <ligand>
        <name>L-serine</name>
        <dbReference type="ChEBI" id="CHEBI:33384"/>
    </ligand>
</feature>
<evidence type="ECO:0000256" key="4">
    <source>
        <dbReference type="ARBA" id="ARBA00022490"/>
    </source>
</evidence>
<feature type="binding site" evidence="13">
    <location>
        <position position="231"/>
    </location>
    <ligand>
        <name>L-serine</name>
        <dbReference type="ChEBI" id="CHEBI:33384"/>
    </ligand>
</feature>
<feature type="binding site" evidence="12">
    <location>
        <begin position="231"/>
        <end position="233"/>
    </location>
    <ligand>
        <name>L-serine</name>
        <dbReference type="ChEBI" id="CHEBI:33384"/>
    </ligand>
</feature>
<organism evidence="17 18">
    <name type="scientific">Mycoplasmopsis agalactiae</name>
    <name type="common">Mycoplasma agalactiae</name>
    <dbReference type="NCBI Taxonomy" id="2110"/>
    <lineage>
        <taxon>Bacteria</taxon>
        <taxon>Bacillati</taxon>
        <taxon>Mycoplasmatota</taxon>
        <taxon>Mycoplasmoidales</taxon>
        <taxon>Metamycoplasmataceae</taxon>
        <taxon>Mycoplasmopsis</taxon>
    </lineage>
</organism>
<feature type="binding site" evidence="13">
    <location>
        <position position="381"/>
    </location>
    <ligand>
        <name>L-serine</name>
        <dbReference type="ChEBI" id="CHEBI:33384"/>
    </ligand>
</feature>
<name>D3VQ17_MYCAA</name>
<dbReference type="InterPro" id="IPR042103">
    <property type="entry name" value="SerRS_1_N_sf"/>
</dbReference>
<evidence type="ECO:0000256" key="8">
    <source>
        <dbReference type="ARBA" id="ARBA00022917"/>
    </source>
</evidence>
<dbReference type="OrthoDB" id="9804647at2"/>
<dbReference type="NCBIfam" id="TIGR00414">
    <property type="entry name" value="serS"/>
    <property type="match status" value="1"/>
</dbReference>
<keyword evidence="4 12" id="KW-0963">Cytoplasm</keyword>
<dbReference type="GO" id="GO:0005524">
    <property type="term" value="F:ATP binding"/>
    <property type="evidence" value="ECO:0007669"/>
    <property type="project" value="UniProtKB-UniRule"/>
</dbReference>
<evidence type="ECO:0000313" key="18">
    <source>
        <dbReference type="Proteomes" id="UP000006902"/>
    </source>
</evidence>
<dbReference type="InterPro" id="IPR045864">
    <property type="entry name" value="aa-tRNA-synth_II/BPL/LPL"/>
</dbReference>
<dbReference type="GO" id="GO:0004828">
    <property type="term" value="F:serine-tRNA ligase activity"/>
    <property type="evidence" value="ECO:0007669"/>
    <property type="project" value="UniProtKB-UniRule"/>
</dbReference>
<keyword evidence="8 12" id="KW-0648">Protein biosynthesis</keyword>
<comment type="similarity">
    <text evidence="3 12">Belongs to the class-II aminoacyl-tRNA synthetase family. Type-1 seryl-tRNA synthetase subfamily.</text>
</comment>
<evidence type="ECO:0000256" key="9">
    <source>
        <dbReference type="ARBA" id="ARBA00023146"/>
    </source>
</evidence>
<dbReference type="PRINTS" id="PR00981">
    <property type="entry name" value="TRNASYNTHSER"/>
</dbReference>
<evidence type="ECO:0000256" key="5">
    <source>
        <dbReference type="ARBA" id="ARBA00022598"/>
    </source>
</evidence>
<dbReference type="InterPro" id="IPR006195">
    <property type="entry name" value="aa-tRNA-synth_II"/>
</dbReference>
<evidence type="ECO:0000256" key="6">
    <source>
        <dbReference type="ARBA" id="ARBA00022741"/>
    </source>
</evidence>
<keyword evidence="6 12" id="KW-0547">Nucleotide-binding</keyword>
<dbReference type="AlphaFoldDB" id="D3VQ17"/>
<comment type="subcellular location">
    <subcellularLocation>
        <location evidence="1 12">Cytoplasm</location>
    </subcellularLocation>
</comment>
<dbReference type="InterPro" id="IPR015866">
    <property type="entry name" value="Ser-tRNA-synth_1_N"/>
</dbReference>
<evidence type="ECO:0000256" key="11">
    <source>
        <dbReference type="ARBA" id="ARBA00048823"/>
    </source>
</evidence>
<accession>D3VQ17</accession>
<evidence type="ECO:0000256" key="14">
    <source>
        <dbReference type="PIRSR" id="PIRSR001529-2"/>
    </source>
</evidence>
<keyword evidence="9 12" id="KW-0030">Aminoacyl-tRNA synthetase</keyword>
<dbReference type="InterPro" id="IPR002314">
    <property type="entry name" value="aa-tRNA-synt_IIb"/>
</dbReference>
<dbReference type="HAMAP" id="MF_00176">
    <property type="entry name" value="Ser_tRNA_synth_type1"/>
    <property type="match status" value="1"/>
</dbReference>
<dbReference type="GO" id="GO:0016260">
    <property type="term" value="P:selenocysteine biosynthetic process"/>
    <property type="evidence" value="ECO:0007669"/>
    <property type="project" value="UniProtKB-UniRule"/>
</dbReference>
<feature type="domain" description="Aminoacyl-transfer RNA synthetases class-II family profile" evidence="16">
    <location>
        <begin position="172"/>
        <end position="408"/>
    </location>
</feature>
<feature type="binding site" evidence="12">
    <location>
        <position position="383"/>
    </location>
    <ligand>
        <name>L-serine</name>
        <dbReference type="ChEBI" id="CHEBI:33384"/>
    </ligand>
</feature>
<dbReference type="EMBL" id="FP671138">
    <property type="protein sequence ID" value="CBH40292.1"/>
    <property type="molecule type" value="Genomic_DNA"/>
</dbReference>
<keyword evidence="5 12" id="KW-0436">Ligase</keyword>
<comment type="pathway">
    <text evidence="2 12">Aminoacyl-tRNA biosynthesis; selenocysteinyl-tRNA(Sec) biosynthesis; L-seryl-tRNA(Sec) from L-serine and tRNA(Sec): step 1/1.</text>
</comment>
<dbReference type="CDD" id="cd00770">
    <property type="entry name" value="SerRS_core"/>
    <property type="match status" value="1"/>
</dbReference>
<dbReference type="GO" id="GO:0005737">
    <property type="term" value="C:cytoplasm"/>
    <property type="evidence" value="ECO:0007669"/>
    <property type="project" value="UniProtKB-SubCell"/>
</dbReference>
<keyword evidence="15" id="KW-0175">Coiled coil</keyword>
<proteinExistence type="inferred from homology"/>
<dbReference type="Proteomes" id="UP000006902">
    <property type="component" value="Chromosome"/>
</dbReference>
<dbReference type="PIRSF" id="PIRSF001529">
    <property type="entry name" value="Ser-tRNA-synth_IIa"/>
    <property type="match status" value="1"/>
</dbReference>
<evidence type="ECO:0000256" key="13">
    <source>
        <dbReference type="PIRSR" id="PIRSR001529-1"/>
    </source>
</evidence>
<dbReference type="GO" id="GO:0006434">
    <property type="term" value="P:seryl-tRNA aminoacylation"/>
    <property type="evidence" value="ECO:0007669"/>
    <property type="project" value="UniProtKB-UniRule"/>
</dbReference>
<comment type="catalytic activity">
    <reaction evidence="11 12">
        <text>tRNA(Ser) + L-serine + ATP = L-seryl-tRNA(Ser) + AMP + diphosphate + H(+)</text>
        <dbReference type="Rhea" id="RHEA:12292"/>
        <dbReference type="Rhea" id="RHEA-COMP:9669"/>
        <dbReference type="Rhea" id="RHEA-COMP:9703"/>
        <dbReference type="ChEBI" id="CHEBI:15378"/>
        <dbReference type="ChEBI" id="CHEBI:30616"/>
        <dbReference type="ChEBI" id="CHEBI:33019"/>
        <dbReference type="ChEBI" id="CHEBI:33384"/>
        <dbReference type="ChEBI" id="CHEBI:78442"/>
        <dbReference type="ChEBI" id="CHEBI:78533"/>
        <dbReference type="ChEBI" id="CHEBI:456215"/>
        <dbReference type="EC" id="6.1.1.11"/>
    </reaction>
</comment>
<dbReference type="SUPFAM" id="SSF46589">
    <property type="entry name" value="tRNA-binding arm"/>
    <property type="match status" value="1"/>
</dbReference>
<reference evidence="18" key="1">
    <citation type="journal article" date="2010" name="BMC Genomics">
        <title>Comparative genomic and proteomic analyses of two Mycoplasma agalactiae strains: clues to the macro- and micro-events that are shaping mycoplasma diversity.</title>
        <authorList>
            <person name="Nouvel L.X."/>
            <person name="Sirand-Pugnet P."/>
            <person name="Marenda M.S."/>
            <person name="Sagne E."/>
            <person name="Barbe V."/>
            <person name="Mangenot S."/>
            <person name="Schenowitz C."/>
            <person name="Jacob D."/>
            <person name="Barre A."/>
            <person name="Claverol S."/>
            <person name="Blanchard A."/>
            <person name="Citti C."/>
        </authorList>
    </citation>
    <scope>NUCLEOTIDE SEQUENCE [LARGE SCALE GENOMIC DNA]</scope>
    <source>
        <strain evidence="18">5632</strain>
    </source>
</reference>
<evidence type="ECO:0000256" key="1">
    <source>
        <dbReference type="ARBA" id="ARBA00004496"/>
    </source>
</evidence>
<dbReference type="eggNOG" id="COG0172">
    <property type="taxonomic scope" value="Bacteria"/>
</dbReference>
<gene>
    <name evidence="12 17" type="primary">serS</name>
    <name evidence="17" type="ordered locus">MAGa0590</name>
</gene>
<comment type="subunit">
    <text evidence="12">Homodimer. The tRNA molecule binds across the dimer.</text>
</comment>
<feature type="coiled-coil region" evidence="15">
    <location>
        <begin position="62"/>
        <end position="96"/>
    </location>
</feature>
<dbReference type="EC" id="6.1.1.11" evidence="12"/>
<dbReference type="InterPro" id="IPR010978">
    <property type="entry name" value="tRNA-bd_arm"/>
</dbReference>
<evidence type="ECO:0000256" key="2">
    <source>
        <dbReference type="ARBA" id="ARBA00005045"/>
    </source>
</evidence>
<protein>
    <recommendedName>
        <fullName evidence="12">Serine--tRNA ligase</fullName>
        <ecNumber evidence="12">6.1.1.11</ecNumber>
    </recommendedName>
    <alternativeName>
        <fullName evidence="12">Seryl-tRNA synthetase</fullName>
        <shortName evidence="12">SerRS</shortName>
    </alternativeName>
    <alternativeName>
        <fullName evidence="12">Seryl-tRNA(Ser/Sec) synthetase</fullName>
    </alternativeName>
</protein>
<dbReference type="UniPathway" id="UPA00906">
    <property type="reaction ID" value="UER00895"/>
</dbReference>
<evidence type="ECO:0000256" key="12">
    <source>
        <dbReference type="HAMAP-Rule" id="MF_00176"/>
    </source>
</evidence>
<dbReference type="RefSeq" id="WP_013021723.1">
    <property type="nucleotide sequence ID" value="NC_013948.1"/>
</dbReference>
<dbReference type="Gene3D" id="3.30.930.10">
    <property type="entry name" value="Bira Bifunctional Protein, Domain 2"/>
    <property type="match status" value="1"/>
</dbReference>
<keyword evidence="7 12" id="KW-0067">ATP-binding</keyword>
<evidence type="ECO:0000256" key="7">
    <source>
        <dbReference type="ARBA" id="ARBA00022840"/>
    </source>
</evidence>